<evidence type="ECO:0000313" key="2">
    <source>
        <dbReference type="Proteomes" id="UP000191820"/>
    </source>
</evidence>
<dbReference type="EMBL" id="CP020472">
    <property type="protein sequence ID" value="ARD23593.1"/>
    <property type="molecule type" value="Genomic_DNA"/>
</dbReference>
<evidence type="ECO:0008006" key="3">
    <source>
        <dbReference type="Google" id="ProtNLM"/>
    </source>
</evidence>
<protein>
    <recommendedName>
        <fullName evidence="3">DUF4172 domain-containing protein</fullName>
    </recommendedName>
</protein>
<proteinExistence type="predicted"/>
<evidence type="ECO:0000313" key="1">
    <source>
        <dbReference type="EMBL" id="ARD23593.1"/>
    </source>
</evidence>
<keyword evidence="2" id="KW-1185">Reference proteome</keyword>
<reference evidence="1 2" key="1">
    <citation type="submission" date="2017-03" db="EMBL/GenBank/DDBJ databases">
        <title>Genome sequencing of Shewanella japonica KCTC 22435.</title>
        <authorList>
            <person name="Kim K.M."/>
        </authorList>
    </citation>
    <scope>NUCLEOTIDE SEQUENCE [LARGE SCALE GENOMIC DNA]</scope>
    <source>
        <strain evidence="1 2">KCTC 22435</strain>
    </source>
</reference>
<organism evidence="1 2">
    <name type="scientific">Shewanella japonica</name>
    <dbReference type="NCBI Taxonomy" id="93973"/>
    <lineage>
        <taxon>Bacteria</taxon>
        <taxon>Pseudomonadati</taxon>
        <taxon>Pseudomonadota</taxon>
        <taxon>Gammaproteobacteria</taxon>
        <taxon>Alteromonadales</taxon>
        <taxon>Shewanellaceae</taxon>
        <taxon>Shewanella</taxon>
    </lineage>
</organism>
<dbReference type="Proteomes" id="UP000191820">
    <property type="component" value="Chromosome"/>
</dbReference>
<accession>A0ABM6JNA2</accession>
<name>A0ABM6JNA2_9GAMM</name>
<sequence length="66" mass="7783">MPHIWYAQQWPNEIDRAHYLDRQAITELPESLLAFGSFYDKRKQILRARIEQALDAHNSVSDVTNN</sequence>
<gene>
    <name evidence="1" type="ORF">SJ2017_3334</name>
</gene>
<dbReference type="RefSeq" id="WP_244899715.1">
    <property type="nucleotide sequence ID" value="NZ_CP020472.1"/>
</dbReference>